<dbReference type="PANTHER" id="PTHR33331:SF13">
    <property type="entry name" value="COILED-COIL DOMAIN CONTAINING 162"/>
    <property type="match status" value="1"/>
</dbReference>
<feature type="coiled-coil region" evidence="1">
    <location>
        <begin position="1652"/>
        <end position="1679"/>
    </location>
</feature>
<evidence type="ECO:0000313" key="3">
    <source>
        <dbReference type="Ensembl" id="ENSLOCP00000021208.1"/>
    </source>
</evidence>
<dbReference type="InParanoid" id="W5NKP9"/>
<name>W5NKP9_LEPOC</name>
<evidence type="ECO:0000256" key="2">
    <source>
        <dbReference type="SAM" id="MobiDB-lite"/>
    </source>
</evidence>
<feature type="compositionally biased region" description="Basic and acidic residues" evidence="2">
    <location>
        <begin position="1830"/>
        <end position="1846"/>
    </location>
</feature>
<dbReference type="EMBL" id="AHAT01026737">
    <property type="status" value="NOT_ANNOTATED_CDS"/>
    <property type="molecule type" value="Genomic_DNA"/>
</dbReference>
<accession>W5NKP9</accession>
<dbReference type="Ensembl" id="ENSLOCT00000021244.1">
    <property type="protein sequence ID" value="ENSLOCP00000021208.1"/>
    <property type="gene ID" value="ENSLOCG00000017159.1"/>
</dbReference>
<dbReference type="PANTHER" id="PTHR33331">
    <property type="entry name" value="COILED-COIL DOMAIN-CONTAINING PROTEIN 162"/>
    <property type="match status" value="1"/>
</dbReference>
<feature type="coiled-coil region" evidence="1">
    <location>
        <begin position="1492"/>
        <end position="1519"/>
    </location>
</feature>
<dbReference type="InterPro" id="IPR040401">
    <property type="entry name" value="CCDC162"/>
</dbReference>
<sequence length="1896" mass="217346">MPATGTSSEGFFSEHMELPTHRKRLEEFESQLQQMISHFNIDYNTKDIKNTANEMELFSMVSREFRTVFKMQETMKTFPVYNSTDTGTEHWGKKKPSMALKKEATWIPFIRVKPKQDPWQQKQAAKLKQHRSLDELLRMHCRFLQVSDPNRVMDSLKEHAACISDPEPIQPISVTSHPFGQNTDQIWERIYSTSNLFQITIKSSLVTSKWVTSNPLEDKIENCCKESEICWLDDGQEESGKDPVMIRGAYLSFLYLRHLRIRELQRMCLGVLNYMRSVERTLAFDTAGLSLDGEKLSSSAEESSWMSAARGGIGSPDRLGSHYCAHSSPADYKVHCAQFMEFTDVENYNDFYSTEDDSIHTQDHRGLYVMYDVALKDLNELENTLLLVASHYIGKDRGRPQSAGTDLRCLARVDVDRFEVLLDLWTCEATFLKSKQQLLDCYFEAYQHVMEAGERFAVAQVITDILHQQPRLDLEGEYFVSSYKEELICLQSRQQLIRQILSKQIDEQRQYLQRIWRDGQKGTANEYGLPPNYIPKQLVSINNSCPALKNVFLLEFHPSLSLASEVHQAVSQAYTEMCQLYRPSTVGQSVALEQRLLQQALEKWQALESPGSCYSSQIQKDLFSDVCFEDPFFVRDIGFSVIQTAQEEEKKQGKERQAFVVETFCRLLELVTIRHRLMESASETAQLSQLYRSFAEEMGFGEFHLYLRPVQFEFAVLKEKAEQPPPLFITALLQDDSSVDRYSPSTLLLGIQELDEKQIGKFSFRTEEAVVQLMSMSGIQNLQVTLACQVTQKNALLSAVKQACFCYWSHSPVSLQEKVLYNALFRTCQGSCSRIEEAFVSVQLEKLGLRDEMLNTFLKRKQAMGTIMKNPEETEKVKRGLILEFCQKFSLRMSQYSLRGQIVEYYSNLAALLEDIPSIRDSFFMVGQPHERKGERDCERGLISDPRIRNFQPRPRCLFSADGKTFLNLWFIPHFSEVLMMFKSLDESACHRALQQTLQIVAAFHDIVHYLVSFARLGNVSAFFRRHTQFTADWGGTEGIGAELREIQKQIDKLHDPTSPQEVGQLLLLRREVMFLQFDAAVRHLIREAFLSVGKSAAYQTVTDNMSHALPVLSNCVSHNLYSSQITVPEPLEQISHKARDMYPWRSFLAQSGSFPFAICSVLPIEYNVQLCLSGLSDRSRKVANGEILGVSLLMEDVLQSSREVTFVSLQGWEGDKTCQAGEAQIFDHGKKIAKAAGVDGGAAADPVEMYSVLKSFLLLWKQLEVLKEAWGRQRLGVQQVNTLSLYKQFSRMYRVEILYPTMRALARQLGKEEEYERLVSDSQPVLPPVGASEVDIKKHQVQKLLESLEIEMVCDVQKKITRELTMVISERARQDTGLPTELWKYPAMKQGFSPERPHIVENFVQQLMAQSEETDDERLTFSRAHLQSCLTSLACSVMERERRNFDSYSMFYENILQQETHVLYQREQDLKALEDSQTWGEGPDAQVADLCQEMVVEITALRAQVAHMEEERQSLQHQARSQVQLEYEALVRNLFTACLSLKAKLDEYHMRMDQDVTELVSQVRREGVDNMIKLKKKFGSTKDDEALQGTLLMQEKLQELRRESSQLDALLCKMKALGLWRHTVSQGQLRRQLLCHRQEAAQQKKESLRLRLLVEEEATLLRQQLEAARRALSTCQAEYTTVSKRLDKQRQLLRESEHCAAQEARSRLHLDSMKAANLERLQEDVGEKEQQLQALGEQLECSTKMSQLHQQRTDKEIRQVRSQLSLERSLKLEAFQRVDELQSQVYDIQGALSRSSSSTGQNKRSASVLSRSAGTIRSTLAASALLQDPSKDWRSPENRTGDDVCRNGTDTRLQRPKTGPSRIRSQVTGSLLPDLGEGGPHSLLIKMRELRRDQK</sequence>
<protein>
    <submittedName>
        <fullName evidence="3">Si:ch73-242m19.1</fullName>
    </submittedName>
</protein>
<dbReference type="GeneTree" id="ENSGT00940000165946"/>
<reference evidence="3" key="3">
    <citation type="submission" date="2025-09" db="UniProtKB">
        <authorList>
            <consortium name="Ensembl"/>
        </authorList>
    </citation>
    <scope>IDENTIFICATION</scope>
</reference>
<dbReference type="eggNOG" id="ENOG502QRID">
    <property type="taxonomic scope" value="Eukaryota"/>
</dbReference>
<dbReference type="Proteomes" id="UP000018468">
    <property type="component" value="Linkage group LG1"/>
</dbReference>
<evidence type="ECO:0000313" key="4">
    <source>
        <dbReference type="Proteomes" id="UP000018468"/>
    </source>
</evidence>
<dbReference type="EMBL" id="AHAT01026736">
    <property type="status" value="NOT_ANNOTATED_CDS"/>
    <property type="molecule type" value="Genomic_DNA"/>
</dbReference>
<reference evidence="4" key="1">
    <citation type="submission" date="2011-12" db="EMBL/GenBank/DDBJ databases">
        <title>The Draft Genome of Lepisosteus oculatus.</title>
        <authorList>
            <consortium name="The Broad Institute Genome Assembly &amp; Analysis Group"/>
            <consortium name="Computational R&amp;D Group"/>
            <consortium name="and Sequencing Platform"/>
            <person name="Di Palma F."/>
            <person name="Alfoldi J."/>
            <person name="Johnson J."/>
            <person name="Berlin A."/>
            <person name="Gnerre S."/>
            <person name="Jaffe D."/>
            <person name="MacCallum I."/>
            <person name="Young S."/>
            <person name="Walker B.J."/>
            <person name="Lander E.S."/>
            <person name="Lindblad-Toh K."/>
        </authorList>
    </citation>
    <scope>NUCLEOTIDE SEQUENCE [LARGE SCALE GENOMIC DNA]</scope>
</reference>
<proteinExistence type="predicted"/>
<keyword evidence="1" id="KW-0175">Coiled coil</keyword>
<keyword evidence="4" id="KW-1185">Reference proteome</keyword>
<dbReference type="Bgee" id="ENSLOCG00000017159">
    <property type="expression patterns" value="Expressed in mesonephros and 2 other cell types or tissues"/>
</dbReference>
<organism evidence="3 4">
    <name type="scientific">Lepisosteus oculatus</name>
    <name type="common">Spotted gar</name>
    <dbReference type="NCBI Taxonomy" id="7918"/>
    <lineage>
        <taxon>Eukaryota</taxon>
        <taxon>Metazoa</taxon>
        <taxon>Chordata</taxon>
        <taxon>Craniata</taxon>
        <taxon>Vertebrata</taxon>
        <taxon>Euteleostomi</taxon>
        <taxon>Actinopterygii</taxon>
        <taxon>Neopterygii</taxon>
        <taxon>Holostei</taxon>
        <taxon>Semionotiformes</taxon>
        <taxon>Lepisosteidae</taxon>
        <taxon>Lepisosteus</taxon>
    </lineage>
</organism>
<reference evidence="3" key="2">
    <citation type="submission" date="2025-08" db="UniProtKB">
        <authorList>
            <consortium name="Ensembl"/>
        </authorList>
    </citation>
    <scope>IDENTIFICATION</scope>
</reference>
<dbReference type="OMA" id="YECAILR"/>
<feature type="region of interest" description="Disordered" evidence="2">
    <location>
        <begin position="1793"/>
        <end position="1813"/>
    </location>
</feature>
<feature type="region of interest" description="Disordered" evidence="2">
    <location>
        <begin position="1828"/>
        <end position="1882"/>
    </location>
</feature>
<dbReference type="HOGENOM" id="CLU_002078_0_0_1"/>
<evidence type="ECO:0000256" key="1">
    <source>
        <dbReference type="SAM" id="Coils"/>
    </source>
</evidence>